<gene>
    <name evidence="1" type="ORF">BofuT4_uP157300.1</name>
</gene>
<organism evidence="1 2">
    <name type="scientific">Botryotinia fuckeliana (strain T4)</name>
    <name type="common">Noble rot fungus</name>
    <name type="synonym">Botrytis cinerea</name>
    <dbReference type="NCBI Taxonomy" id="999810"/>
    <lineage>
        <taxon>Eukaryota</taxon>
        <taxon>Fungi</taxon>
        <taxon>Dikarya</taxon>
        <taxon>Ascomycota</taxon>
        <taxon>Pezizomycotina</taxon>
        <taxon>Leotiomycetes</taxon>
        <taxon>Helotiales</taxon>
        <taxon>Sclerotiniaceae</taxon>
        <taxon>Botrytis</taxon>
    </lineage>
</organism>
<evidence type="ECO:0000313" key="2">
    <source>
        <dbReference type="Proteomes" id="UP000008177"/>
    </source>
</evidence>
<reference evidence="2" key="1">
    <citation type="journal article" date="2011" name="PLoS Genet.">
        <title>Genomic analysis of the necrotrophic fungal pathogens Sclerotinia sclerotiorum and Botrytis cinerea.</title>
        <authorList>
            <person name="Amselem J."/>
            <person name="Cuomo C.A."/>
            <person name="van Kan J.A."/>
            <person name="Viaud M."/>
            <person name="Benito E.P."/>
            <person name="Couloux A."/>
            <person name="Coutinho P.M."/>
            <person name="de Vries R.P."/>
            <person name="Dyer P.S."/>
            <person name="Fillinger S."/>
            <person name="Fournier E."/>
            <person name="Gout L."/>
            <person name="Hahn M."/>
            <person name="Kohn L."/>
            <person name="Lapalu N."/>
            <person name="Plummer K.M."/>
            <person name="Pradier J.M."/>
            <person name="Quevillon E."/>
            <person name="Sharon A."/>
            <person name="Simon A."/>
            <person name="ten Have A."/>
            <person name="Tudzynski B."/>
            <person name="Tudzynski P."/>
            <person name="Wincker P."/>
            <person name="Andrew M."/>
            <person name="Anthouard V."/>
            <person name="Beever R.E."/>
            <person name="Beffa R."/>
            <person name="Benoit I."/>
            <person name="Bouzid O."/>
            <person name="Brault B."/>
            <person name="Chen Z."/>
            <person name="Choquer M."/>
            <person name="Collemare J."/>
            <person name="Cotton P."/>
            <person name="Danchin E.G."/>
            <person name="Da Silva C."/>
            <person name="Gautier A."/>
            <person name="Giraud C."/>
            <person name="Giraud T."/>
            <person name="Gonzalez C."/>
            <person name="Grossetete S."/>
            <person name="Guldener U."/>
            <person name="Henrissat B."/>
            <person name="Howlett B.J."/>
            <person name="Kodira C."/>
            <person name="Kretschmer M."/>
            <person name="Lappartient A."/>
            <person name="Leroch M."/>
            <person name="Levis C."/>
            <person name="Mauceli E."/>
            <person name="Neuveglise C."/>
            <person name="Oeser B."/>
            <person name="Pearson M."/>
            <person name="Poulain J."/>
            <person name="Poussereau N."/>
            <person name="Quesneville H."/>
            <person name="Rascle C."/>
            <person name="Schumacher J."/>
            <person name="Segurens B."/>
            <person name="Sexton A."/>
            <person name="Silva E."/>
            <person name="Sirven C."/>
            <person name="Soanes D.M."/>
            <person name="Talbot N.J."/>
            <person name="Templeton M."/>
            <person name="Yandava C."/>
            <person name="Yarden O."/>
            <person name="Zeng Q."/>
            <person name="Rollins J.A."/>
            <person name="Lebrun M.H."/>
            <person name="Dickman M."/>
        </authorList>
    </citation>
    <scope>NUCLEOTIDE SEQUENCE [LARGE SCALE GENOMIC DNA]</scope>
    <source>
        <strain evidence="2">T4</strain>
    </source>
</reference>
<accession>G2YUN6</accession>
<evidence type="ECO:0000313" key="1">
    <source>
        <dbReference type="EMBL" id="CCD55334.1"/>
    </source>
</evidence>
<dbReference type="HOGENOM" id="CLU_3050111_0_0_1"/>
<proteinExistence type="predicted"/>
<name>G2YUN6_BOTF4</name>
<sequence>MSPLQLLKIGDRLYTSRPQPITLLGRHRNEQDPVPLAEVNIDQFVPNILMSIDK</sequence>
<dbReference type="AlphaFoldDB" id="G2YUN6"/>
<protein>
    <submittedName>
        <fullName evidence="1">Uncharacterized protein</fullName>
    </submittedName>
</protein>
<dbReference type="InParanoid" id="G2YUN6"/>
<dbReference type="Proteomes" id="UP000008177">
    <property type="component" value="Unplaced contigs"/>
</dbReference>
<dbReference type="EMBL" id="FQ790354">
    <property type="protein sequence ID" value="CCD55334.1"/>
    <property type="molecule type" value="Genomic_DNA"/>
</dbReference>